<dbReference type="AlphaFoldDB" id="A0A974D9U3"/>
<evidence type="ECO:0000313" key="1">
    <source>
        <dbReference type="EMBL" id="OCT87026.1"/>
    </source>
</evidence>
<evidence type="ECO:0000313" key="2">
    <source>
        <dbReference type="Proteomes" id="UP000694892"/>
    </source>
</evidence>
<gene>
    <name evidence="1" type="ORF">XELAEV_18020719mg</name>
</gene>
<sequence>MTGINRKSEPITETRRNVHKNILSSTCATYFQSSTTCERETNRH</sequence>
<protein>
    <submittedName>
        <fullName evidence="1">Uncharacterized protein</fullName>
    </submittedName>
</protein>
<accession>A0A974D9U3</accession>
<dbReference type="EMBL" id="CM004471">
    <property type="protein sequence ID" value="OCT87026.1"/>
    <property type="molecule type" value="Genomic_DNA"/>
</dbReference>
<proteinExistence type="predicted"/>
<reference evidence="2" key="1">
    <citation type="journal article" date="2016" name="Nature">
        <title>Genome evolution in the allotetraploid frog Xenopus laevis.</title>
        <authorList>
            <person name="Session A.M."/>
            <person name="Uno Y."/>
            <person name="Kwon T."/>
            <person name="Chapman J.A."/>
            <person name="Toyoda A."/>
            <person name="Takahashi S."/>
            <person name="Fukui A."/>
            <person name="Hikosaka A."/>
            <person name="Suzuki A."/>
            <person name="Kondo M."/>
            <person name="van Heeringen S.J."/>
            <person name="Quigley I."/>
            <person name="Heinz S."/>
            <person name="Ogino H."/>
            <person name="Ochi H."/>
            <person name="Hellsten U."/>
            <person name="Lyons J.B."/>
            <person name="Simakov O."/>
            <person name="Putnam N."/>
            <person name="Stites J."/>
            <person name="Kuroki Y."/>
            <person name="Tanaka T."/>
            <person name="Michiue T."/>
            <person name="Watanabe M."/>
            <person name="Bogdanovic O."/>
            <person name="Lister R."/>
            <person name="Georgiou G."/>
            <person name="Paranjpe S.S."/>
            <person name="van Kruijsbergen I."/>
            <person name="Shu S."/>
            <person name="Carlson J."/>
            <person name="Kinoshita T."/>
            <person name="Ohta Y."/>
            <person name="Mawaribuchi S."/>
            <person name="Jenkins J."/>
            <person name="Grimwood J."/>
            <person name="Schmutz J."/>
            <person name="Mitros T."/>
            <person name="Mozaffari S.V."/>
            <person name="Suzuki Y."/>
            <person name="Haramoto Y."/>
            <person name="Yamamoto T.S."/>
            <person name="Takagi C."/>
            <person name="Heald R."/>
            <person name="Miller K."/>
            <person name="Haudenschild C."/>
            <person name="Kitzman J."/>
            <person name="Nakayama T."/>
            <person name="Izutsu Y."/>
            <person name="Robert J."/>
            <person name="Fortriede J."/>
            <person name="Burns K."/>
            <person name="Lotay V."/>
            <person name="Karimi K."/>
            <person name="Yasuoka Y."/>
            <person name="Dichmann D.S."/>
            <person name="Flajnik M.F."/>
            <person name="Houston D.W."/>
            <person name="Shendure J."/>
            <person name="DuPasquier L."/>
            <person name="Vize P.D."/>
            <person name="Zorn A.M."/>
            <person name="Ito M."/>
            <person name="Marcotte E.M."/>
            <person name="Wallingford J.B."/>
            <person name="Ito Y."/>
            <person name="Asashima M."/>
            <person name="Ueno N."/>
            <person name="Matsuda Y."/>
            <person name="Veenstra G.J."/>
            <person name="Fujiyama A."/>
            <person name="Harland R.M."/>
            <person name="Taira M."/>
            <person name="Rokhsar D.S."/>
        </authorList>
    </citation>
    <scope>NUCLEOTIDE SEQUENCE [LARGE SCALE GENOMIC DNA]</scope>
    <source>
        <strain evidence="2">J</strain>
    </source>
</reference>
<organism evidence="1 2">
    <name type="scientific">Xenopus laevis</name>
    <name type="common">African clawed frog</name>
    <dbReference type="NCBI Taxonomy" id="8355"/>
    <lineage>
        <taxon>Eukaryota</taxon>
        <taxon>Metazoa</taxon>
        <taxon>Chordata</taxon>
        <taxon>Craniata</taxon>
        <taxon>Vertebrata</taxon>
        <taxon>Euteleostomi</taxon>
        <taxon>Amphibia</taxon>
        <taxon>Batrachia</taxon>
        <taxon>Anura</taxon>
        <taxon>Pipoidea</taxon>
        <taxon>Pipidae</taxon>
        <taxon>Xenopodinae</taxon>
        <taxon>Xenopus</taxon>
        <taxon>Xenopus</taxon>
    </lineage>
</organism>
<name>A0A974D9U3_XENLA</name>
<dbReference type="Proteomes" id="UP000694892">
    <property type="component" value="Chromosome 3S"/>
</dbReference>